<gene>
    <name evidence="1" type="ORF">LCGC14_0921610</name>
</gene>
<comment type="caution">
    <text evidence="1">The sequence shown here is derived from an EMBL/GenBank/DDBJ whole genome shotgun (WGS) entry which is preliminary data.</text>
</comment>
<accession>A0A0F9NVG6</accession>
<sequence length="127" mass="14298">MGQFVTRDGRRISIFSPITQSELADIPNARDWAGRGDLIDDASYRELQTLVLDAFAVESDQYVLGFVSGFNGAVDRVREMTHKDLSYEQLWNNLMLLLSEAARYLPPDVADDEANYLKLPEPGSQDN</sequence>
<protein>
    <submittedName>
        <fullName evidence="1">Uncharacterized protein</fullName>
    </submittedName>
</protein>
<evidence type="ECO:0000313" key="1">
    <source>
        <dbReference type="EMBL" id="KKN21804.1"/>
    </source>
</evidence>
<name>A0A0F9NVG6_9ZZZZ</name>
<proteinExistence type="predicted"/>
<reference evidence="1" key="1">
    <citation type="journal article" date="2015" name="Nature">
        <title>Complex archaea that bridge the gap between prokaryotes and eukaryotes.</title>
        <authorList>
            <person name="Spang A."/>
            <person name="Saw J.H."/>
            <person name="Jorgensen S.L."/>
            <person name="Zaremba-Niedzwiedzka K."/>
            <person name="Martijn J."/>
            <person name="Lind A.E."/>
            <person name="van Eijk R."/>
            <person name="Schleper C."/>
            <person name="Guy L."/>
            <person name="Ettema T.J."/>
        </authorList>
    </citation>
    <scope>NUCLEOTIDE SEQUENCE</scope>
</reference>
<organism evidence="1">
    <name type="scientific">marine sediment metagenome</name>
    <dbReference type="NCBI Taxonomy" id="412755"/>
    <lineage>
        <taxon>unclassified sequences</taxon>
        <taxon>metagenomes</taxon>
        <taxon>ecological metagenomes</taxon>
    </lineage>
</organism>
<dbReference type="AlphaFoldDB" id="A0A0F9NVG6"/>
<dbReference type="EMBL" id="LAZR01003117">
    <property type="protein sequence ID" value="KKN21804.1"/>
    <property type="molecule type" value="Genomic_DNA"/>
</dbReference>